<sequence length="275" mass="31385">GEYMDKLRKKSESECIKEKVATGLDIDSALKACKEGKDPFAFLKNAEGIPLAQGGKINVLSDIFKRINIPQERKEFIESVVGETTITASQIENNKGEKSIYKVNEEFRDETSQKLFSLLDEYLNLKSISIDSLKELSLPNNPVTEEQIKNIALMPKAKQYIAVAKISSDIAYFKTIAKYRQAMDDLLEAMRAPGLDDVQRGILERNYNYLKEKLERFKEERQIYKDYNEAIAGILSESEKEKLTTIINDDGTSSYFDDASETQDKKEMYLPDEKN</sequence>
<feature type="compositionally biased region" description="Basic and acidic residues" evidence="1">
    <location>
        <begin position="262"/>
        <end position="275"/>
    </location>
</feature>
<comment type="caution">
    <text evidence="2">The sequence shown here is derived from an EMBL/GenBank/DDBJ whole genome shotgun (WGS) entry which is preliminary data.</text>
</comment>
<dbReference type="AlphaFoldDB" id="A0A2G9YIX1"/>
<evidence type="ECO:0000313" key="2">
    <source>
        <dbReference type="EMBL" id="PIP19176.1"/>
    </source>
</evidence>
<evidence type="ECO:0000313" key="3">
    <source>
        <dbReference type="Proteomes" id="UP000231292"/>
    </source>
</evidence>
<accession>A0A2G9YIX1</accession>
<reference evidence="2 3" key="1">
    <citation type="submission" date="2017-09" db="EMBL/GenBank/DDBJ databases">
        <title>Depth-based differentiation of microbial function through sediment-hosted aquifers and enrichment of novel symbionts in the deep terrestrial subsurface.</title>
        <authorList>
            <person name="Probst A.J."/>
            <person name="Ladd B."/>
            <person name="Jarett J.K."/>
            <person name="Geller-Mcgrath D.E."/>
            <person name="Sieber C.M."/>
            <person name="Emerson J.B."/>
            <person name="Anantharaman K."/>
            <person name="Thomas B.C."/>
            <person name="Malmstrom R."/>
            <person name="Stieglmeier M."/>
            <person name="Klingl A."/>
            <person name="Woyke T."/>
            <person name="Ryan C.M."/>
            <person name="Banfield J.F."/>
        </authorList>
    </citation>
    <scope>NUCLEOTIDE SEQUENCE [LARGE SCALE GENOMIC DNA]</scope>
    <source>
        <strain evidence="2">CG23_combo_of_CG06-09_8_20_14_all_41_10</strain>
    </source>
</reference>
<feature type="non-terminal residue" evidence="2">
    <location>
        <position position="1"/>
    </location>
</feature>
<gene>
    <name evidence="2" type="ORF">COX41_04245</name>
</gene>
<organism evidence="2 3">
    <name type="scientific">Candidatus Sherwoodlollariibacterium unditelluris</name>
    <dbReference type="NCBI Taxonomy" id="1974757"/>
    <lineage>
        <taxon>Bacteria</taxon>
        <taxon>Pseudomonadati</taxon>
        <taxon>Candidatus Omnitrophota</taxon>
        <taxon>Candidatus Sherwoodlollariibacterium</taxon>
    </lineage>
</organism>
<dbReference type="EMBL" id="PCRK01000104">
    <property type="protein sequence ID" value="PIP19176.1"/>
    <property type="molecule type" value="Genomic_DNA"/>
</dbReference>
<feature type="region of interest" description="Disordered" evidence="1">
    <location>
        <begin position="251"/>
        <end position="275"/>
    </location>
</feature>
<proteinExistence type="predicted"/>
<dbReference type="Proteomes" id="UP000231292">
    <property type="component" value="Unassembled WGS sequence"/>
</dbReference>
<name>A0A2G9YIX1_9BACT</name>
<protein>
    <submittedName>
        <fullName evidence="2">Uncharacterized protein</fullName>
    </submittedName>
</protein>
<evidence type="ECO:0000256" key="1">
    <source>
        <dbReference type="SAM" id="MobiDB-lite"/>
    </source>
</evidence>